<dbReference type="AlphaFoldDB" id="A0A6G1QG19"/>
<evidence type="ECO:0000313" key="1">
    <source>
        <dbReference type="EMBL" id="KAF3701384.1"/>
    </source>
</evidence>
<name>A0A6G1QG19_CHAAH</name>
<sequence>MSSRESGLFLMQCRLGAQRSHAPIFDLRIPLDSLNLLMILYPVDGGIFKVFTILS</sequence>
<proteinExistence type="predicted"/>
<reference evidence="2" key="2">
    <citation type="submission" date="2019-02" db="EMBL/GenBank/DDBJ databases">
        <title>Opniocepnalus argus Var Kimnra genome.</title>
        <authorList>
            <person name="Zhou C."/>
            <person name="Xiao S."/>
        </authorList>
    </citation>
    <scope>NUCLEOTIDE SEQUENCE [LARGE SCALE GENOMIC DNA]</scope>
</reference>
<dbReference type="EMBL" id="CM015727">
    <property type="protein sequence ID" value="KAF3701384.1"/>
    <property type="molecule type" value="Genomic_DNA"/>
</dbReference>
<organism evidence="1 2">
    <name type="scientific">Channa argus</name>
    <name type="common">Northern snakehead</name>
    <name type="synonym">Ophicephalus argus</name>
    <dbReference type="NCBI Taxonomy" id="215402"/>
    <lineage>
        <taxon>Eukaryota</taxon>
        <taxon>Metazoa</taxon>
        <taxon>Chordata</taxon>
        <taxon>Craniata</taxon>
        <taxon>Vertebrata</taxon>
        <taxon>Euteleostomi</taxon>
        <taxon>Actinopterygii</taxon>
        <taxon>Neopterygii</taxon>
        <taxon>Teleostei</taxon>
        <taxon>Neoteleostei</taxon>
        <taxon>Acanthomorphata</taxon>
        <taxon>Anabantaria</taxon>
        <taxon>Anabantiformes</taxon>
        <taxon>Channoidei</taxon>
        <taxon>Channidae</taxon>
        <taxon>Channa</taxon>
    </lineage>
</organism>
<keyword evidence="2" id="KW-1185">Reference proteome</keyword>
<dbReference type="Proteomes" id="UP000503349">
    <property type="component" value="Chromosome 16"/>
</dbReference>
<reference evidence="1 2" key="1">
    <citation type="submission" date="2019-02" db="EMBL/GenBank/DDBJ databases">
        <title>Opniocepnalus argus genome.</title>
        <authorList>
            <person name="Zhou C."/>
            <person name="Xiao S."/>
        </authorList>
    </citation>
    <scope>NUCLEOTIDE SEQUENCE [LARGE SCALE GENOMIC DNA]</scope>
    <source>
        <strain evidence="1">OARG1902GOOAL</strain>
        <tissue evidence="1">Muscle</tissue>
    </source>
</reference>
<gene>
    <name evidence="1" type="ORF">EXN66_Car017072</name>
</gene>
<protein>
    <submittedName>
        <fullName evidence="1">Uncharacterized protein</fullName>
    </submittedName>
</protein>
<evidence type="ECO:0000313" key="2">
    <source>
        <dbReference type="Proteomes" id="UP000503349"/>
    </source>
</evidence>
<accession>A0A6G1QG19</accession>